<proteinExistence type="predicted"/>
<sequence>MSNHSIAKRPHAVCIPFPAQGHMNPMLKLAKIMYSKGSLITFINTEYNHKRLLKSKCLDSFKNFPGFRFETIPDGLPSSDADVTQDIPSLCEATSKHCLAPFRELFYKLNDTSSSPQISPVTCIISDVMMSFTVDVAREFGIPGAILFTFSACGSLCFAMLKLLVERGLIPLKGIMLP</sequence>
<dbReference type="EMBL" id="CM047749">
    <property type="protein sequence ID" value="KAJ0010120.1"/>
    <property type="molecule type" value="Genomic_DNA"/>
</dbReference>
<organism evidence="1 2">
    <name type="scientific">Pistacia integerrima</name>
    <dbReference type="NCBI Taxonomy" id="434235"/>
    <lineage>
        <taxon>Eukaryota</taxon>
        <taxon>Viridiplantae</taxon>
        <taxon>Streptophyta</taxon>
        <taxon>Embryophyta</taxon>
        <taxon>Tracheophyta</taxon>
        <taxon>Spermatophyta</taxon>
        <taxon>Magnoliopsida</taxon>
        <taxon>eudicotyledons</taxon>
        <taxon>Gunneridae</taxon>
        <taxon>Pentapetalae</taxon>
        <taxon>rosids</taxon>
        <taxon>malvids</taxon>
        <taxon>Sapindales</taxon>
        <taxon>Anacardiaceae</taxon>
        <taxon>Pistacia</taxon>
    </lineage>
</organism>
<comment type="caution">
    <text evidence="1">The sequence shown here is derived from an EMBL/GenBank/DDBJ whole genome shotgun (WGS) entry which is preliminary data.</text>
</comment>
<dbReference type="Proteomes" id="UP001163603">
    <property type="component" value="Chromosome 14"/>
</dbReference>
<name>A0ACC0X475_9ROSI</name>
<protein>
    <submittedName>
        <fullName evidence="1">Uncharacterized protein</fullName>
    </submittedName>
</protein>
<gene>
    <name evidence="1" type="ORF">Pint_33526</name>
</gene>
<reference evidence="2" key="1">
    <citation type="journal article" date="2023" name="G3 (Bethesda)">
        <title>Genome assembly and association tests identify interacting loci associated with vigor, precocity, and sex in interspecific pistachio rootstocks.</title>
        <authorList>
            <person name="Palmer W."/>
            <person name="Jacygrad E."/>
            <person name="Sagayaradj S."/>
            <person name="Cavanaugh K."/>
            <person name="Han R."/>
            <person name="Bertier L."/>
            <person name="Beede B."/>
            <person name="Kafkas S."/>
            <person name="Golino D."/>
            <person name="Preece J."/>
            <person name="Michelmore R."/>
        </authorList>
    </citation>
    <scope>NUCLEOTIDE SEQUENCE [LARGE SCALE GENOMIC DNA]</scope>
</reference>
<evidence type="ECO:0000313" key="2">
    <source>
        <dbReference type="Proteomes" id="UP001163603"/>
    </source>
</evidence>
<accession>A0ACC0X475</accession>
<keyword evidence="2" id="KW-1185">Reference proteome</keyword>
<evidence type="ECO:0000313" key="1">
    <source>
        <dbReference type="EMBL" id="KAJ0010120.1"/>
    </source>
</evidence>